<organism evidence="1 2">
    <name type="scientific">Pleurodeles waltl</name>
    <name type="common">Iberian ribbed newt</name>
    <dbReference type="NCBI Taxonomy" id="8319"/>
    <lineage>
        <taxon>Eukaryota</taxon>
        <taxon>Metazoa</taxon>
        <taxon>Chordata</taxon>
        <taxon>Craniata</taxon>
        <taxon>Vertebrata</taxon>
        <taxon>Euteleostomi</taxon>
        <taxon>Amphibia</taxon>
        <taxon>Batrachia</taxon>
        <taxon>Caudata</taxon>
        <taxon>Salamandroidea</taxon>
        <taxon>Salamandridae</taxon>
        <taxon>Pleurodelinae</taxon>
        <taxon>Pleurodeles</taxon>
    </lineage>
</organism>
<accession>A0AAV7MWF0</accession>
<sequence length="95" mass="10684">MIATNYSLETAVRLPRRNTAHKRSLDRACSKVRWLNGANSFVPFACSLLILRVKNLFPETAASPTKRCVALAKTQEAESFITVRSREDPTLARIH</sequence>
<evidence type="ECO:0000313" key="1">
    <source>
        <dbReference type="EMBL" id="KAJ1107572.1"/>
    </source>
</evidence>
<evidence type="ECO:0000313" key="2">
    <source>
        <dbReference type="Proteomes" id="UP001066276"/>
    </source>
</evidence>
<gene>
    <name evidence="1" type="ORF">NDU88_004962</name>
</gene>
<dbReference type="EMBL" id="JANPWB010000013">
    <property type="protein sequence ID" value="KAJ1107572.1"/>
    <property type="molecule type" value="Genomic_DNA"/>
</dbReference>
<dbReference type="AlphaFoldDB" id="A0AAV7MWF0"/>
<reference evidence="1" key="1">
    <citation type="journal article" date="2022" name="bioRxiv">
        <title>Sequencing and chromosome-scale assembly of the giantPleurodeles waltlgenome.</title>
        <authorList>
            <person name="Brown T."/>
            <person name="Elewa A."/>
            <person name="Iarovenko S."/>
            <person name="Subramanian E."/>
            <person name="Araus A.J."/>
            <person name="Petzold A."/>
            <person name="Susuki M."/>
            <person name="Suzuki K.-i.T."/>
            <person name="Hayashi T."/>
            <person name="Toyoda A."/>
            <person name="Oliveira C."/>
            <person name="Osipova E."/>
            <person name="Leigh N.D."/>
            <person name="Simon A."/>
            <person name="Yun M.H."/>
        </authorList>
    </citation>
    <scope>NUCLEOTIDE SEQUENCE</scope>
    <source>
        <strain evidence="1">20211129_DDA</strain>
        <tissue evidence="1">Liver</tissue>
    </source>
</reference>
<protein>
    <submittedName>
        <fullName evidence="1">Uncharacterized protein</fullName>
    </submittedName>
</protein>
<name>A0AAV7MWF0_PLEWA</name>
<comment type="caution">
    <text evidence="1">The sequence shown here is derived from an EMBL/GenBank/DDBJ whole genome shotgun (WGS) entry which is preliminary data.</text>
</comment>
<dbReference type="Proteomes" id="UP001066276">
    <property type="component" value="Chromosome 9"/>
</dbReference>
<keyword evidence="2" id="KW-1185">Reference proteome</keyword>
<proteinExistence type="predicted"/>